<name>A0A381EEU2_9GAMM</name>
<dbReference type="EMBL" id="UFUW01000001">
    <property type="protein sequence ID" value="SUX25538.1"/>
    <property type="molecule type" value="Genomic_DNA"/>
</dbReference>
<evidence type="ECO:0000313" key="2">
    <source>
        <dbReference type="EMBL" id="SUX25538.1"/>
    </source>
</evidence>
<dbReference type="RefSeq" id="WP_115612557.1">
    <property type="nucleotide sequence ID" value="NZ_JBHLZC010000001.1"/>
</dbReference>
<dbReference type="GO" id="GO:0051301">
    <property type="term" value="P:cell division"/>
    <property type="evidence" value="ECO:0007669"/>
    <property type="project" value="UniProtKB-KW"/>
</dbReference>
<gene>
    <name evidence="2" type="ORF">NCTC13294_02482</name>
</gene>
<dbReference type="Pfam" id="PF04977">
    <property type="entry name" value="DivIC"/>
    <property type="match status" value="1"/>
</dbReference>
<sequence>MKRAFIYLTLLAIALSLGLINAYLWRLQNRTQEHIADLRQQVGLHLRENKALNDRNDALRINVDSLKSPDAYRMYEEKAREDYGMIGKNETYFVLPDSEMAHIPDIPGLVEREKRQKADNLLLAAPQLPGNARPLDQKLTLESVNPATGGSGNGDETVTPIPVSPVPLQLEALQ</sequence>
<keyword evidence="3" id="KW-1185">Reference proteome</keyword>
<accession>A0A381EEU2</accession>
<dbReference type="Proteomes" id="UP000254572">
    <property type="component" value="Unassembled WGS sequence"/>
</dbReference>
<reference evidence="2 3" key="1">
    <citation type="submission" date="2018-06" db="EMBL/GenBank/DDBJ databases">
        <authorList>
            <consortium name="Pathogen Informatics"/>
            <person name="Doyle S."/>
        </authorList>
    </citation>
    <scope>NUCLEOTIDE SEQUENCE [LARGE SCALE GENOMIC DNA]</scope>
    <source>
        <strain evidence="2 3">NCTC13294</strain>
    </source>
</reference>
<dbReference type="InterPro" id="IPR007060">
    <property type="entry name" value="FtsL/DivIC"/>
</dbReference>
<protein>
    <submittedName>
        <fullName evidence="2">Cell division protein FtsB</fullName>
    </submittedName>
</protein>
<dbReference type="OrthoDB" id="7061211at2"/>
<evidence type="ECO:0000313" key="3">
    <source>
        <dbReference type="Proteomes" id="UP000254572"/>
    </source>
</evidence>
<feature type="region of interest" description="Disordered" evidence="1">
    <location>
        <begin position="143"/>
        <end position="174"/>
    </location>
</feature>
<dbReference type="AlphaFoldDB" id="A0A381EEU2"/>
<keyword evidence="2" id="KW-0131">Cell cycle</keyword>
<proteinExistence type="predicted"/>
<keyword evidence="2" id="KW-0132">Cell division</keyword>
<evidence type="ECO:0000256" key="1">
    <source>
        <dbReference type="SAM" id="MobiDB-lite"/>
    </source>
</evidence>
<organism evidence="2 3">
    <name type="scientific">Cardiobacterium valvarum</name>
    <dbReference type="NCBI Taxonomy" id="194702"/>
    <lineage>
        <taxon>Bacteria</taxon>
        <taxon>Pseudomonadati</taxon>
        <taxon>Pseudomonadota</taxon>
        <taxon>Gammaproteobacteria</taxon>
        <taxon>Cardiobacteriales</taxon>
        <taxon>Cardiobacteriaceae</taxon>
        <taxon>Cardiobacterium</taxon>
    </lineage>
</organism>